<comment type="caution">
    <text evidence="3">The sequence shown here is derived from an EMBL/GenBank/DDBJ whole genome shotgun (WGS) entry which is preliminary data.</text>
</comment>
<evidence type="ECO:0000259" key="2">
    <source>
        <dbReference type="Pfam" id="PF00462"/>
    </source>
</evidence>
<evidence type="ECO:0000256" key="1">
    <source>
        <dbReference type="PROSITE-ProRule" id="PRU01282"/>
    </source>
</evidence>
<dbReference type="Pfam" id="PF00462">
    <property type="entry name" value="Glutaredoxin"/>
    <property type="match status" value="1"/>
</dbReference>
<evidence type="ECO:0000313" key="3">
    <source>
        <dbReference type="EMBL" id="ETT87556.1"/>
    </source>
</evidence>
<dbReference type="Proteomes" id="UP000019062">
    <property type="component" value="Unassembled WGS sequence"/>
</dbReference>
<dbReference type="AlphaFoldDB" id="W4F624"/>
<dbReference type="InterPro" id="IPR002109">
    <property type="entry name" value="Glutaredoxin"/>
</dbReference>
<dbReference type="RefSeq" id="WP_038180835.1">
    <property type="nucleotide sequence ID" value="NZ_ASQA01000009.1"/>
</dbReference>
<accession>W4F624</accession>
<dbReference type="eggNOG" id="ENOG5032WZ0">
    <property type="taxonomic scope" value="Bacteria"/>
</dbReference>
<dbReference type="InterPro" id="IPR006660">
    <property type="entry name" value="Arsenate_reductase-like"/>
</dbReference>
<dbReference type="PROSITE" id="PS51354">
    <property type="entry name" value="GLUTAREDOXIN_2"/>
    <property type="match status" value="1"/>
</dbReference>
<protein>
    <submittedName>
        <fullName evidence="3">Glutaredoxin</fullName>
    </submittedName>
</protein>
<name>W4F624_9BACL</name>
<dbReference type="InterPro" id="IPR036249">
    <property type="entry name" value="Thioredoxin-like_sf"/>
</dbReference>
<feature type="domain" description="Glutaredoxin" evidence="2">
    <location>
        <begin position="7"/>
        <end position="62"/>
    </location>
</feature>
<dbReference type="CDD" id="cd02976">
    <property type="entry name" value="NrdH"/>
    <property type="match status" value="1"/>
</dbReference>
<reference evidence="3 4" key="1">
    <citation type="journal article" date="2014" name="BMC Genomics">
        <title>Genomic comparison of sporeforming bacilli isolated from milk.</title>
        <authorList>
            <person name="Moreno Switt A.I."/>
            <person name="Andrus A.D."/>
            <person name="Ranieri M.L."/>
            <person name="Orsi R.H."/>
            <person name="Ivy R."/>
            <person name="den Bakker H.C."/>
            <person name="Martin N.H."/>
            <person name="Wiedmann M."/>
            <person name="Boor K.J."/>
        </authorList>
    </citation>
    <scope>NUCLEOTIDE SEQUENCE [LARGE SCALE GENOMIC DNA]</scope>
    <source>
        <strain evidence="3 4">FSL R5-213</strain>
    </source>
</reference>
<keyword evidence="4" id="KW-1185">Reference proteome</keyword>
<organism evidence="3 4">
    <name type="scientific">Viridibacillus arenosi FSL R5-213</name>
    <dbReference type="NCBI Taxonomy" id="1227360"/>
    <lineage>
        <taxon>Bacteria</taxon>
        <taxon>Bacillati</taxon>
        <taxon>Bacillota</taxon>
        <taxon>Bacilli</taxon>
        <taxon>Bacillales</taxon>
        <taxon>Caryophanaceae</taxon>
        <taxon>Viridibacillus</taxon>
    </lineage>
</organism>
<dbReference type="SUPFAM" id="SSF52833">
    <property type="entry name" value="Thioredoxin-like"/>
    <property type="match status" value="1"/>
</dbReference>
<comment type="similarity">
    <text evidence="1">Belongs to the ArsC family.</text>
</comment>
<dbReference type="PROSITE" id="PS51353">
    <property type="entry name" value="ARSC"/>
    <property type="match status" value="1"/>
</dbReference>
<proteinExistence type="inferred from homology"/>
<dbReference type="EMBL" id="ASQA01000009">
    <property type="protein sequence ID" value="ETT87556.1"/>
    <property type="molecule type" value="Genomic_DNA"/>
</dbReference>
<gene>
    <name evidence="3" type="ORF">C176_05368</name>
</gene>
<evidence type="ECO:0000313" key="4">
    <source>
        <dbReference type="Proteomes" id="UP000019062"/>
    </source>
</evidence>
<dbReference type="Gene3D" id="3.40.30.10">
    <property type="entry name" value="Glutaredoxin"/>
    <property type="match status" value="1"/>
</dbReference>
<sequence length="93" mass="10685">MKKLQLELYTRPTCSDCQEAKVFLANNNISYIDYDLTQQPLKEKELIKLSGARMVPTFVFKNNSLLGLASKLTVMIGFEQNLDEVKRLLMINN</sequence>